<dbReference type="EMBL" id="CAJEWN010000218">
    <property type="protein sequence ID" value="CAD2173448.1"/>
    <property type="molecule type" value="Genomic_DNA"/>
</dbReference>
<reference evidence="7 8" key="1">
    <citation type="submission" date="2020-08" db="EMBL/GenBank/DDBJ databases">
        <authorList>
            <person name="Koutsovoulos G."/>
            <person name="Danchin GJ E."/>
        </authorList>
    </citation>
    <scope>NUCLEOTIDE SEQUENCE [LARGE SCALE GENOMIC DNA]</scope>
</reference>
<dbReference type="Pfam" id="PF03564">
    <property type="entry name" value="DUF1759"/>
    <property type="match status" value="1"/>
</dbReference>
<dbReference type="InterPro" id="IPR005312">
    <property type="entry name" value="DUF1759"/>
</dbReference>
<accession>A0A6V7VGE8</accession>
<keyword evidence="2" id="KW-0175">Coiled coil</keyword>
<dbReference type="PROSITE" id="PS50158">
    <property type="entry name" value="ZF_CCHC"/>
    <property type="match status" value="1"/>
</dbReference>
<dbReference type="GO" id="GO:0042575">
    <property type="term" value="C:DNA polymerase complex"/>
    <property type="evidence" value="ECO:0007669"/>
    <property type="project" value="UniProtKB-ARBA"/>
</dbReference>
<name>A0A6V7VGE8_MELEN</name>
<comment type="caution">
    <text evidence="7">The sequence shown here is derived from an EMBL/GenBank/DDBJ whole genome shotgun (WGS) entry which is preliminary data.</text>
</comment>
<dbReference type="GO" id="GO:0003676">
    <property type="term" value="F:nucleic acid binding"/>
    <property type="evidence" value="ECO:0007669"/>
    <property type="project" value="InterPro"/>
</dbReference>
<dbReference type="Pfam" id="PF05380">
    <property type="entry name" value="Peptidase_A17"/>
    <property type="match status" value="1"/>
</dbReference>
<evidence type="ECO:0000256" key="4">
    <source>
        <dbReference type="SAM" id="Phobius"/>
    </source>
</evidence>
<evidence type="ECO:0000313" key="8">
    <source>
        <dbReference type="Proteomes" id="UP000580250"/>
    </source>
</evidence>
<evidence type="ECO:0000259" key="6">
    <source>
        <dbReference type="PROSITE" id="PS50994"/>
    </source>
</evidence>
<dbReference type="InterPro" id="IPR008042">
    <property type="entry name" value="Retrotrans_Pao"/>
</dbReference>
<dbReference type="Gene3D" id="1.10.340.70">
    <property type="match status" value="1"/>
</dbReference>
<organism evidence="7 8">
    <name type="scientific">Meloidogyne enterolobii</name>
    <name type="common">Root-knot nematode worm</name>
    <name type="synonym">Meloidogyne mayaguensis</name>
    <dbReference type="NCBI Taxonomy" id="390850"/>
    <lineage>
        <taxon>Eukaryota</taxon>
        <taxon>Metazoa</taxon>
        <taxon>Ecdysozoa</taxon>
        <taxon>Nematoda</taxon>
        <taxon>Chromadorea</taxon>
        <taxon>Rhabditida</taxon>
        <taxon>Tylenchina</taxon>
        <taxon>Tylenchomorpha</taxon>
        <taxon>Tylenchoidea</taxon>
        <taxon>Meloidogynidae</taxon>
        <taxon>Meloidogyninae</taxon>
        <taxon>Meloidogyne</taxon>
    </lineage>
</organism>
<evidence type="ECO:0000313" key="7">
    <source>
        <dbReference type="EMBL" id="CAD2173448.1"/>
    </source>
</evidence>
<dbReference type="InterPro" id="IPR001584">
    <property type="entry name" value="Integrase_cat-core"/>
</dbReference>
<dbReference type="Pfam" id="PF17921">
    <property type="entry name" value="Integrase_H2C2"/>
    <property type="match status" value="1"/>
</dbReference>
<evidence type="ECO:0000256" key="3">
    <source>
        <dbReference type="SAM" id="MobiDB-lite"/>
    </source>
</evidence>
<dbReference type="PANTHER" id="PTHR47331:SF1">
    <property type="entry name" value="GAG-LIKE PROTEIN"/>
    <property type="match status" value="1"/>
</dbReference>
<feature type="transmembrane region" description="Helical" evidence="4">
    <location>
        <begin position="1837"/>
        <end position="1861"/>
    </location>
</feature>
<keyword evidence="4" id="KW-0812">Transmembrane</keyword>
<dbReference type="OrthoDB" id="8004658at2759"/>
<feature type="compositionally biased region" description="Basic and acidic residues" evidence="3">
    <location>
        <begin position="1766"/>
        <end position="1782"/>
    </location>
</feature>
<keyword evidence="1" id="KW-0479">Metal-binding</keyword>
<dbReference type="Proteomes" id="UP000580250">
    <property type="component" value="Unassembled WGS sequence"/>
</dbReference>
<evidence type="ECO:0000256" key="2">
    <source>
        <dbReference type="SAM" id="Coils"/>
    </source>
</evidence>
<keyword evidence="4" id="KW-1133">Transmembrane helix</keyword>
<dbReference type="InterPro" id="IPR036397">
    <property type="entry name" value="RNaseH_sf"/>
</dbReference>
<dbReference type="PANTHER" id="PTHR47331">
    <property type="entry name" value="PHD-TYPE DOMAIN-CONTAINING PROTEIN"/>
    <property type="match status" value="1"/>
</dbReference>
<dbReference type="SUPFAM" id="SSF53098">
    <property type="entry name" value="Ribonuclease H-like"/>
    <property type="match status" value="1"/>
</dbReference>
<feature type="domain" description="CCHC-type" evidence="5">
    <location>
        <begin position="399"/>
        <end position="413"/>
    </location>
</feature>
<feature type="region of interest" description="Disordered" evidence="3">
    <location>
        <begin position="1766"/>
        <end position="1824"/>
    </location>
</feature>
<keyword evidence="4" id="KW-0472">Membrane</keyword>
<proteinExistence type="predicted"/>
<evidence type="ECO:0000259" key="5">
    <source>
        <dbReference type="PROSITE" id="PS50158"/>
    </source>
</evidence>
<gene>
    <name evidence="7" type="ORF">MENT_LOCUS25055</name>
</gene>
<protein>
    <submittedName>
        <fullName evidence="7">Uncharacterized protein</fullName>
    </submittedName>
</protein>
<dbReference type="GO" id="GO:0015074">
    <property type="term" value="P:DNA integration"/>
    <property type="evidence" value="ECO:0007669"/>
    <property type="project" value="InterPro"/>
</dbReference>
<dbReference type="PROSITE" id="PS50994">
    <property type="entry name" value="INTEGRASE"/>
    <property type="match status" value="1"/>
</dbReference>
<dbReference type="InterPro" id="IPR040676">
    <property type="entry name" value="DUF5641"/>
</dbReference>
<dbReference type="Pfam" id="PF18701">
    <property type="entry name" value="DUF5641"/>
    <property type="match status" value="1"/>
</dbReference>
<keyword evidence="1" id="KW-0863">Zinc-finger</keyword>
<dbReference type="InterPro" id="IPR041588">
    <property type="entry name" value="Integrase_H2C2"/>
</dbReference>
<dbReference type="InterPro" id="IPR001878">
    <property type="entry name" value="Znf_CCHC"/>
</dbReference>
<feature type="coiled-coil region" evidence="2">
    <location>
        <begin position="53"/>
        <end position="80"/>
    </location>
</feature>
<dbReference type="Gene3D" id="3.30.420.10">
    <property type="entry name" value="Ribonuclease H-like superfamily/Ribonuclease H"/>
    <property type="match status" value="1"/>
</dbReference>
<dbReference type="GO" id="GO:0008270">
    <property type="term" value="F:zinc ion binding"/>
    <property type="evidence" value="ECO:0007669"/>
    <property type="project" value="UniProtKB-KW"/>
</dbReference>
<keyword evidence="1" id="KW-0862">Zinc</keyword>
<dbReference type="SUPFAM" id="SSF56672">
    <property type="entry name" value="DNA/RNA polymerases"/>
    <property type="match status" value="1"/>
</dbReference>
<dbReference type="InterPro" id="IPR012337">
    <property type="entry name" value="RNaseH-like_sf"/>
</dbReference>
<dbReference type="SMART" id="SM00343">
    <property type="entry name" value="ZnF_C2HC"/>
    <property type="match status" value="3"/>
</dbReference>
<sequence length="1944" mass="222268">MPSSGPIRRAIAPVLRTMRDRIADANGLLDQPVINQATTNGLRVVRTQLESSMERVNELNTRWLEHMDNLEENALLAEEELYDNYPPQPEAEQDVPHEHFMDLHERARGIVELINLTLEGHQGQQLPAQQVNQPNVVQQAVRLPTLELPRFDGEAHHYRTWWNAFSVAVDQQPTLSGFQKHTYLLMCLPANSPARKAIEHYEPSDTNYQHVLNILKDRFGDSKRLIDNLYSELMHLPRATDASSSLRNFMDTVDRVCYQLESQGQSPDSTQTMLQIRSKLPSGVLRELLMREKESRRPWTHKDLLKQLQEIISLKEEVLHCVHSMDDSTHVKRERKPQQTPPRDIVRSFAAATQPRWNQQRQYNRGTCSLCAKQGHLPSRCRVYSTARDRLRRLIEMNRCIRCLRDGHHARNCQTRRTCFRCKGPHHLLVCQQAAATQNRQWTTQQAKRSVQFNLPQQDRMIKARSSPTKLKPFKTTVAQQNKNKLEEPASTLSLHTSGPAKKNALLLTRHIMVTSRGRRTKKKVCVLFDPGSMASYITKALVDELHPPRVGAEQMEVEAFGGSMNDPLKFHSPMYELRMQRSDGTWENCVLNRVQEITNPFNTVHWDDSKEFMPGADFKDAVTISHEAPAIMIGIRQFWKYLISWKSISPGLYLIETVFGKMLGGESTFRTNNLNKSVSMVAVHHSNEEQVPSKNQVEEWLGLEGIGIREDPIQNDEQAVMLFEQSIQQRPDGHYSVKWPWVDPNPQLPSNFRMAYSRLSSVLRNLQARPDLLAQYNTVFEDQVKRGMLEPAKRNPEGIECFLPHHPVITHKLRIVIDASAHPRGQPSLNDCLYRGPVLLPDLVGVLLRFRLPAIALVGDIEKAFMSIYLDPGIDREVCKILWLKDINKPLSPDNLLIRRYAVVGFGVISSPFILAAVVRHHLQSCGEFANSLIDNLYVDNQLLACDSPEEAINKYHQVKAIYQQAGMNIREFVSNSTEVNNQLPEEDKLEGPINKFLGLKWDTRKDQFVFDFPQLPSGHPTRRMIFSVVHSIFDPAGLISPCLLRAKLFAQGLWQESITWDSLLSEELVMEWKNITNAWMAERTCQLHIFSDASTLAFATAVYLRTDTGNWVNCQLIFSKGRLCPKAAGKSLTVPRLELLALLIGVRAKTFVEKQLQGLISECHVWSDSQIALSWLQSKEQQPVFVQRRLKEIRQHTDCTFHYVRTSENPADLATRGLNPRELSASQLWWKGPDWLVRSPEEWPEELTFQVATEVDSPLPELDVCTSGTYLASNQTQRNQLTIDLSRYSTMDKATRVAAYVLRFMGKITKRGQFTVSDLESARLLLIKEAQQHYMDQLGDLRKYIDDNGIYRLATRIINHKGNPDLVNPIILPAGAQITLLMVNQIHERLLHMGVDWTLGEFLRTYWTPHARRLVKKVIRNCPKCARMCSYPYARPDMPPLPADRVNRLRPFSSVGCDYLGPTKAKLGNGSVKVWIVLFTCLSTRAVYLEPTMDLTAASFTNILRRLISRRGCPSKIISDNGRQFVLANKALLRLCPPSPDQEAEQLDMNTRGIQWLFIPQLSPWMGGFYERLVAIVKNCFMRTLGRRVLTYDELSTFTAEVEAVINHRPLAYVSEEMDAPRPLRPIDLVQPGAQIDLPVAQVDYNEHDRKAPPEDKIISWWKSTQEAVEMFWDRWHTEYLTMLRERSAWQHKGPRLKQCRPPSIGEVVLIGDELHPRNIWQLARVTELNGTTPNIRSVKLRLPNGHITTRPVSKLYPLECSTRVHQEKETSEEPEHEAEQLETTQRQPGDKALEMEELEELESTDHQKDQYAKPTKPTTKTWNLRPRAKQKTTLTVITPWILAIICLLNLLAPVSALVDCAKCLLTCSNKGILVSTPPQITKMEICCEGDCLIRQASPNVTYELPQEMLLQAYTCKSYFWTTTSETCAVHTTCPAIGDCSL</sequence>
<feature type="domain" description="Integrase catalytic" evidence="6">
    <location>
        <begin position="1449"/>
        <end position="1631"/>
    </location>
</feature>
<dbReference type="InterPro" id="IPR043502">
    <property type="entry name" value="DNA/RNA_pol_sf"/>
</dbReference>
<evidence type="ECO:0000256" key="1">
    <source>
        <dbReference type="PROSITE-ProRule" id="PRU00047"/>
    </source>
</evidence>